<keyword evidence="1" id="KW-0732">Signal</keyword>
<dbReference type="Pfam" id="PF10988">
    <property type="entry name" value="DUF2807"/>
    <property type="match status" value="1"/>
</dbReference>
<gene>
    <name evidence="3" type="ORF">ACFSR1_02610</name>
</gene>
<dbReference type="Proteomes" id="UP001597319">
    <property type="component" value="Unassembled WGS sequence"/>
</dbReference>
<feature type="signal peptide" evidence="1">
    <location>
        <begin position="1"/>
        <end position="23"/>
    </location>
</feature>
<comment type="caution">
    <text evidence="3">The sequence shown here is derived from an EMBL/GenBank/DDBJ whole genome shotgun (WGS) entry which is preliminary data.</text>
</comment>
<accession>A0ABW5LBN3</accession>
<sequence>MATVAKIIVTLCLTALCCSCNIAFDGIRGEGEVIRKEKTINENFDTIKSSRGLDVVLTNKKDRKVIIEANENLHQHIEVYVEGETLYITSDKNIYQADEKTVYVSYDKLGKISATSGSRVTSQGAVVQKDLAISATSGADIELNVKAETLTTSVTSGAIMDLSGKVNNHNASATSGANIRADELLSLNSSAKATSGASIRIHAKDQFTGKATSGADVVYYGNPETVSESDNSGGNVRRN</sequence>
<evidence type="ECO:0000256" key="1">
    <source>
        <dbReference type="SAM" id="SignalP"/>
    </source>
</evidence>
<dbReference type="Gene3D" id="2.160.20.120">
    <property type="match status" value="1"/>
</dbReference>
<evidence type="ECO:0000259" key="2">
    <source>
        <dbReference type="Pfam" id="PF10988"/>
    </source>
</evidence>
<dbReference type="InterPro" id="IPR021255">
    <property type="entry name" value="DUF2807"/>
</dbReference>
<reference evidence="4" key="1">
    <citation type="journal article" date="2019" name="Int. J. Syst. Evol. Microbiol.">
        <title>The Global Catalogue of Microorganisms (GCM) 10K type strain sequencing project: providing services to taxonomists for standard genome sequencing and annotation.</title>
        <authorList>
            <consortium name="The Broad Institute Genomics Platform"/>
            <consortium name="The Broad Institute Genome Sequencing Center for Infectious Disease"/>
            <person name="Wu L."/>
            <person name="Ma J."/>
        </authorList>
    </citation>
    <scope>NUCLEOTIDE SEQUENCE [LARGE SCALE GENOMIC DNA]</scope>
    <source>
        <strain evidence="4">KCTC 52274</strain>
    </source>
</reference>
<keyword evidence="4" id="KW-1185">Reference proteome</keyword>
<name>A0ABW5LBN3_9FLAO</name>
<feature type="chain" id="PRO_5046204914" evidence="1">
    <location>
        <begin position="24"/>
        <end position="239"/>
    </location>
</feature>
<evidence type="ECO:0000313" key="4">
    <source>
        <dbReference type="Proteomes" id="UP001597319"/>
    </source>
</evidence>
<organism evidence="3 4">
    <name type="scientific">Aquimarina rubra</name>
    <dbReference type="NCBI Taxonomy" id="1920033"/>
    <lineage>
        <taxon>Bacteria</taxon>
        <taxon>Pseudomonadati</taxon>
        <taxon>Bacteroidota</taxon>
        <taxon>Flavobacteriia</taxon>
        <taxon>Flavobacteriales</taxon>
        <taxon>Flavobacteriaceae</taxon>
        <taxon>Aquimarina</taxon>
    </lineage>
</organism>
<protein>
    <submittedName>
        <fullName evidence="3">Head GIN domain-containing protein</fullName>
    </submittedName>
</protein>
<dbReference type="EMBL" id="JBHULE010000002">
    <property type="protein sequence ID" value="MFD2561544.1"/>
    <property type="molecule type" value="Genomic_DNA"/>
</dbReference>
<evidence type="ECO:0000313" key="3">
    <source>
        <dbReference type="EMBL" id="MFD2561544.1"/>
    </source>
</evidence>
<proteinExistence type="predicted"/>
<dbReference type="RefSeq" id="WP_378289327.1">
    <property type="nucleotide sequence ID" value="NZ_JBHULE010000002.1"/>
</dbReference>
<feature type="domain" description="Putative auto-transporter adhesin head GIN" evidence="2">
    <location>
        <begin position="43"/>
        <end position="223"/>
    </location>
</feature>